<keyword evidence="2" id="KW-0472">Membrane</keyword>
<keyword evidence="2" id="KW-0812">Transmembrane</keyword>
<gene>
    <name evidence="3" type="primary">txxe 163</name>
    <name evidence="3" type="ORF">TXXE_01365</name>
</gene>
<sequence>MENEEWSRELKREVYKEIDELKREHRAFKKRISVLANLFIPGIGFVVYGSSWLKGIVAFALFVLYNALFFNSILPATDANVAVIYYIPAVVIWIVSTAMVASQD</sequence>
<proteinExistence type="predicted"/>
<dbReference type="RefSeq" id="WP_213483163.1">
    <property type="nucleotide sequence ID" value="NZ_CAJRAY010000005.1"/>
</dbReference>
<feature type="coiled-coil region" evidence="1">
    <location>
        <begin position="11"/>
        <end position="38"/>
    </location>
</feature>
<keyword evidence="4" id="KW-1185">Reference proteome</keyword>
<reference evidence="3 4" key="1">
    <citation type="submission" date="2021-04" db="EMBL/GenBank/DDBJ databases">
        <authorList>
            <person name="Rakotoarivonina H."/>
        </authorList>
    </citation>
    <scope>NUCLEOTIDE SEQUENCE [LARGE SCALE GENOMIC DNA]</scope>
    <source>
        <strain evidence="3 4">XE</strain>
    </source>
</reference>
<name>A0ABN7RJL7_THEXY</name>
<evidence type="ECO:0000256" key="1">
    <source>
        <dbReference type="SAM" id="Coils"/>
    </source>
</evidence>
<keyword evidence="2" id="KW-1133">Transmembrane helix</keyword>
<organism evidence="3 4">
    <name type="scientific">Thermobacillus xylanilyticus</name>
    <dbReference type="NCBI Taxonomy" id="76633"/>
    <lineage>
        <taxon>Bacteria</taxon>
        <taxon>Bacillati</taxon>
        <taxon>Bacillota</taxon>
        <taxon>Bacilli</taxon>
        <taxon>Bacillales</taxon>
        <taxon>Paenibacillaceae</taxon>
        <taxon>Thermobacillus</taxon>
    </lineage>
</organism>
<feature type="transmembrane region" description="Helical" evidence="2">
    <location>
        <begin position="32"/>
        <end position="50"/>
    </location>
</feature>
<feature type="transmembrane region" description="Helical" evidence="2">
    <location>
        <begin position="56"/>
        <end position="74"/>
    </location>
</feature>
<accession>A0ABN7RJL7</accession>
<comment type="caution">
    <text evidence="3">The sequence shown here is derived from an EMBL/GenBank/DDBJ whole genome shotgun (WGS) entry which is preliminary data.</text>
</comment>
<dbReference type="Proteomes" id="UP000681526">
    <property type="component" value="Unassembled WGS sequence"/>
</dbReference>
<evidence type="ECO:0000313" key="3">
    <source>
        <dbReference type="EMBL" id="CAG5077269.1"/>
    </source>
</evidence>
<evidence type="ECO:0008006" key="5">
    <source>
        <dbReference type="Google" id="ProtNLM"/>
    </source>
</evidence>
<feature type="transmembrane region" description="Helical" evidence="2">
    <location>
        <begin position="81"/>
        <end position="101"/>
    </location>
</feature>
<evidence type="ECO:0000313" key="4">
    <source>
        <dbReference type="Proteomes" id="UP000681526"/>
    </source>
</evidence>
<keyword evidence="1" id="KW-0175">Coiled coil</keyword>
<evidence type="ECO:0000256" key="2">
    <source>
        <dbReference type="SAM" id="Phobius"/>
    </source>
</evidence>
<protein>
    <recommendedName>
        <fullName evidence="5">LptF/LptG family permease</fullName>
    </recommendedName>
</protein>
<dbReference type="EMBL" id="CAJRAY010000005">
    <property type="protein sequence ID" value="CAG5077269.1"/>
    <property type="molecule type" value="Genomic_DNA"/>
</dbReference>